<dbReference type="eggNOG" id="COG1887">
    <property type="taxonomic scope" value="Bacteria"/>
</dbReference>
<dbReference type="Gene3D" id="3.40.50.12580">
    <property type="match status" value="1"/>
</dbReference>
<sequence>MKSFLFTIYLSCIKFILKFTKTRPDLYVILNGGGRSGSNGYVFYKYLKKNHPEIEAVLVEPWPSSHLSWSTWKKIGQAKYLFTTHQPFKIKKGQICTCFWHGIPLKRMGFMAANDSYANDVKNMKVWQKQADRVVSSSPLYETLMTACSAIEGEKYVETGFPRIDALFDNQVSKENLLKDLFNANDSQAKIGIYMPTFRFELNDATVMQKIKSGNFFAFDDFNGAKLNEELKKMHQFLIIKLHPYEMKLVSSKTNLYSNICFLNNSYLEDKDIDLYEILGATDYLMTDFSSIYFDYLHLNKPIYFITNYLKQYQKIRGLLLAPYQDVVPGACINDQEQMVKILQQDQDEFAKARKYWLDLTYTIDRQHNCQRNFEKVTS</sequence>
<dbReference type="Gene3D" id="3.40.50.11820">
    <property type="match status" value="1"/>
</dbReference>
<keyword evidence="5" id="KW-0777">Teichoic acid biosynthesis</keyword>
<dbReference type="EMBL" id="CAKE01000015">
    <property type="protein sequence ID" value="CCI82123.1"/>
    <property type="molecule type" value="Genomic_DNA"/>
</dbReference>
<evidence type="ECO:0000256" key="6">
    <source>
        <dbReference type="ARBA" id="ARBA00023136"/>
    </source>
</evidence>
<dbReference type="RefSeq" id="WP_008471112.1">
    <property type="nucleotide sequence ID" value="NZ_AYZP01000009.1"/>
</dbReference>
<evidence type="ECO:0000313" key="8">
    <source>
        <dbReference type="Proteomes" id="UP000009320"/>
    </source>
</evidence>
<name>I7IVV9_9LACO</name>
<evidence type="ECO:0000256" key="5">
    <source>
        <dbReference type="ARBA" id="ARBA00022944"/>
    </source>
</evidence>
<accession>I7IVV9</accession>
<evidence type="ECO:0000256" key="3">
    <source>
        <dbReference type="ARBA" id="ARBA00022475"/>
    </source>
</evidence>
<dbReference type="PANTHER" id="PTHR37316">
    <property type="entry name" value="TEICHOIC ACID GLYCEROL-PHOSPHATE PRIMASE"/>
    <property type="match status" value="1"/>
</dbReference>
<dbReference type="SUPFAM" id="SSF53756">
    <property type="entry name" value="UDP-Glycosyltransferase/glycogen phosphorylase"/>
    <property type="match status" value="1"/>
</dbReference>
<keyword evidence="4" id="KW-0808">Transferase</keyword>
<evidence type="ECO:0000256" key="2">
    <source>
        <dbReference type="ARBA" id="ARBA00010488"/>
    </source>
</evidence>
<dbReference type="GO" id="GO:0047355">
    <property type="term" value="F:CDP-glycerol glycerophosphotransferase activity"/>
    <property type="evidence" value="ECO:0007669"/>
    <property type="project" value="InterPro"/>
</dbReference>
<evidence type="ECO:0000313" key="7">
    <source>
        <dbReference type="EMBL" id="CCI82123.1"/>
    </source>
</evidence>
<dbReference type="GO" id="GO:0019350">
    <property type="term" value="P:teichoic acid biosynthetic process"/>
    <property type="evidence" value="ECO:0007669"/>
    <property type="project" value="UniProtKB-KW"/>
</dbReference>
<dbReference type="STRING" id="1423758.FC41_GL001869"/>
<protein>
    <submittedName>
        <fullName evidence="7">Teichoic acid biosynthesis protein</fullName>
    </submittedName>
</protein>
<dbReference type="InterPro" id="IPR043148">
    <property type="entry name" value="TagF_C"/>
</dbReference>
<evidence type="ECO:0000256" key="1">
    <source>
        <dbReference type="ARBA" id="ARBA00004202"/>
    </source>
</evidence>
<dbReference type="GeneID" id="82847347"/>
<comment type="similarity">
    <text evidence="2">Belongs to the CDP-glycerol glycerophosphotransferase family.</text>
</comment>
<keyword evidence="3" id="KW-1003">Cell membrane</keyword>
<dbReference type="GO" id="GO:0005886">
    <property type="term" value="C:plasma membrane"/>
    <property type="evidence" value="ECO:0007669"/>
    <property type="project" value="UniProtKB-SubCell"/>
</dbReference>
<dbReference type="Pfam" id="PF04464">
    <property type="entry name" value="Glyphos_transf"/>
    <property type="match status" value="1"/>
</dbReference>
<keyword evidence="8" id="KW-1185">Reference proteome</keyword>
<dbReference type="InterPro" id="IPR043149">
    <property type="entry name" value="TagF_N"/>
</dbReference>
<comment type="caution">
    <text evidence="7">The sequence shown here is derived from an EMBL/GenBank/DDBJ whole genome shotgun (WGS) entry which is preliminary data.</text>
</comment>
<reference evidence="7 8" key="1">
    <citation type="submission" date="2012-06" db="EMBL/GenBank/DDBJ databases">
        <title>Draft Genome Sequence of Lactobacillus hominis Strain CRBIP 24.179T, isolated from human intestine.</title>
        <authorList>
            <person name="Cousin S."/>
            <person name="Ma L."/>
            <person name="Bizet C."/>
            <person name="Loux V."/>
            <person name="Bouchier C."/>
            <person name="Clermont D."/>
            <person name="Creno S."/>
        </authorList>
    </citation>
    <scope>NUCLEOTIDE SEQUENCE [LARGE SCALE GENOMIC DNA]</scope>
    <source>
        <strain evidence="8">CRBIP 24.179T</strain>
    </source>
</reference>
<gene>
    <name evidence="7" type="ORF">BN55_02130</name>
</gene>
<dbReference type="InterPro" id="IPR051612">
    <property type="entry name" value="Teichoic_Acid_Biosynth"/>
</dbReference>
<organism evidence="7 8">
    <name type="scientific">Lactobacillus hominis DSM 23910 = CRBIP 24.179</name>
    <dbReference type="NCBI Taxonomy" id="1423758"/>
    <lineage>
        <taxon>Bacteria</taxon>
        <taxon>Bacillati</taxon>
        <taxon>Bacillota</taxon>
        <taxon>Bacilli</taxon>
        <taxon>Lactobacillales</taxon>
        <taxon>Lactobacillaceae</taxon>
        <taxon>Lactobacillus</taxon>
    </lineage>
</organism>
<keyword evidence="6" id="KW-0472">Membrane</keyword>
<dbReference type="Proteomes" id="UP000009320">
    <property type="component" value="Unassembled WGS sequence"/>
</dbReference>
<dbReference type="InterPro" id="IPR007554">
    <property type="entry name" value="Glycerophosphate_synth"/>
</dbReference>
<dbReference type="OrthoDB" id="9811865at2"/>
<evidence type="ECO:0000256" key="4">
    <source>
        <dbReference type="ARBA" id="ARBA00022679"/>
    </source>
</evidence>
<dbReference type="PANTHER" id="PTHR37316:SF3">
    <property type="entry name" value="TEICHOIC ACID GLYCEROL-PHOSPHATE TRANSFERASE"/>
    <property type="match status" value="1"/>
</dbReference>
<comment type="subcellular location">
    <subcellularLocation>
        <location evidence="1">Cell membrane</location>
        <topology evidence="1">Peripheral membrane protein</topology>
    </subcellularLocation>
</comment>
<dbReference type="AlphaFoldDB" id="I7IVV9"/>
<proteinExistence type="inferred from homology"/>